<sequence>MVPGVDDLCELLRPTAFVVALFSTRTRPYGGRGLLMSSEGFPHWDHIVTFAVRIRPLWNWKRRLLPINRDASHRPRGQFHVPRPATHSSSMIER</sequence>
<dbReference type="EMBL" id="JBAWTH010000197">
    <property type="protein sequence ID" value="KAL2273162.1"/>
    <property type="molecule type" value="Genomic_DNA"/>
</dbReference>
<name>A0ABR4DS96_9PEZI</name>
<keyword evidence="3" id="KW-1185">Reference proteome</keyword>
<organism evidence="2 3">
    <name type="scientific">Diaporthe vaccinii</name>
    <dbReference type="NCBI Taxonomy" id="105482"/>
    <lineage>
        <taxon>Eukaryota</taxon>
        <taxon>Fungi</taxon>
        <taxon>Dikarya</taxon>
        <taxon>Ascomycota</taxon>
        <taxon>Pezizomycotina</taxon>
        <taxon>Sordariomycetes</taxon>
        <taxon>Sordariomycetidae</taxon>
        <taxon>Diaporthales</taxon>
        <taxon>Diaporthaceae</taxon>
        <taxon>Diaporthe</taxon>
        <taxon>Diaporthe eres species complex</taxon>
    </lineage>
</organism>
<dbReference type="Proteomes" id="UP001600888">
    <property type="component" value="Unassembled WGS sequence"/>
</dbReference>
<gene>
    <name evidence="2" type="ORF">FJTKL_04904</name>
</gene>
<proteinExistence type="predicted"/>
<comment type="caution">
    <text evidence="2">The sequence shown here is derived from an EMBL/GenBank/DDBJ whole genome shotgun (WGS) entry which is preliminary data.</text>
</comment>
<evidence type="ECO:0000313" key="2">
    <source>
        <dbReference type="EMBL" id="KAL2273162.1"/>
    </source>
</evidence>
<accession>A0ABR4DS96</accession>
<reference evidence="2 3" key="1">
    <citation type="submission" date="2024-03" db="EMBL/GenBank/DDBJ databases">
        <title>A high-quality draft genome sequence of Diaporthe vaccinii, a causative agent of upright dieback and viscid rot disease in cranberry plants.</title>
        <authorList>
            <person name="Sarrasin M."/>
            <person name="Lang B.F."/>
            <person name="Burger G."/>
        </authorList>
    </citation>
    <scope>NUCLEOTIDE SEQUENCE [LARGE SCALE GENOMIC DNA]</scope>
    <source>
        <strain evidence="2 3">IS7</strain>
    </source>
</reference>
<evidence type="ECO:0000313" key="3">
    <source>
        <dbReference type="Proteomes" id="UP001600888"/>
    </source>
</evidence>
<feature type="region of interest" description="Disordered" evidence="1">
    <location>
        <begin position="72"/>
        <end position="94"/>
    </location>
</feature>
<protein>
    <submittedName>
        <fullName evidence="2">Uncharacterized protein</fullName>
    </submittedName>
</protein>
<evidence type="ECO:0000256" key="1">
    <source>
        <dbReference type="SAM" id="MobiDB-lite"/>
    </source>
</evidence>